<name>A0A6B2LWP5_9EUKA</name>
<evidence type="ECO:0000256" key="1">
    <source>
        <dbReference type="ARBA" id="ARBA00022741"/>
    </source>
</evidence>
<evidence type="ECO:0000313" key="5">
    <source>
        <dbReference type="EMBL" id="NDV41295.1"/>
    </source>
</evidence>
<dbReference type="GO" id="GO:0043001">
    <property type="term" value="P:Golgi to plasma membrane protein transport"/>
    <property type="evidence" value="ECO:0007669"/>
    <property type="project" value="TreeGrafter"/>
</dbReference>
<feature type="binding site" evidence="4">
    <location>
        <position position="31"/>
    </location>
    <ligand>
        <name>Mg(2+)</name>
        <dbReference type="ChEBI" id="CHEBI:18420"/>
    </ligand>
</feature>
<dbReference type="GO" id="GO:0005794">
    <property type="term" value="C:Golgi apparatus"/>
    <property type="evidence" value="ECO:0007669"/>
    <property type="project" value="TreeGrafter"/>
</dbReference>
<dbReference type="InterPro" id="IPR006689">
    <property type="entry name" value="Small_GTPase_ARF/SAR"/>
</dbReference>
<evidence type="ECO:0000256" key="3">
    <source>
        <dbReference type="PIRSR" id="PIRSR606689-1"/>
    </source>
</evidence>
<dbReference type="GO" id="GO:0003924">
    <property type="term" value="F:GTPase activity"/>
    <property type="evidence" value="ECO:0007669"/>
    <property type="project" value="InterPro"/>
</dbReference>
<accession>A0A6B2LWP5</accession>
<protein>
    <submittedName>
        <fullName evidence="5">Uncharacterized protein</fullName>
    </submittedName>
</protein>
<dbReference type="InterPro" id="IPR027417">
    <property type="entry name" value="P-loop_NTPase"/>
</dbReference>
<dbReference type="EMBL" id="GIBP01012326">
    <property type="protein sequence ID" value="NDV41295.1"/>
    <property type="molecule type" value="Transcribed_RNA"/>
</dbReference>
<reference evidence="5" key="1">
    <citation type="journal article" date="2020" name="J. Eukaryot. Microbiol.">
        <title>De novo Sequencing, Assembly and Annotation of the Transcriptome for the Free-Living Testate Amoeba Arcella intermedia.</title>
        <authorList>
            <person name="Ribeiro G.M."/>
            <person name="Porfirio-Sousa A.L."/>
            <person name="Maurer-Alcala X.X."/>
            <person name="Katz L.A."/>
            <person name="Lahr D.J.G."/>
        </authorList>
    </citation>
    <scope>NUCLEOTIDE SEQUENCE</scope>
</reference>
<dbReference type="PANTHER" id="PTHR45909:SF1">
    <property type="entry name" value="ADP-RIBOSYLATION FACTOR-RELATED PROTEIN 1"/>
    <property type="match status" value="1"/>
</dbReference>
<feature type="binding site" evidence="3">
    <location>
        <begin position="24"/>
        <end position="31"/>
    </location>
    <ligand>
        <name>GTP</name>
        <dbReference type="ChEBI" id="CHEBI:37565"/>
    </ligand>
</feature>
<dbReference type="GO" id="GO:0046872">
    <property type="term" value="F:metal ion binding"/>
    <property type="evidence" value="ECO:0007669"/>
    <property type="project" value="UniProtKB-KW"/>
</dbReference>
<dbReference type="EMBL" id="GIBP01012348">
    <property type="protein sequence ID" value="NDV41317.1"/>
    <property type="molecule type" value="Transcribed_RNA"/>
</dbReference>
<dbReference type="Pfam" id="PF00025">
    <property type="entry name" value="Arf"/>
    <property type="match status" value="1"/>
</dbReference>
<evidence type="ECO:0000256" key="4">
    <source>
        <dbReference type="PIRSR" id="PIRSR606689-2"/>
    </source>
</evidence>
<evidence type="ECO:0000256" key="2">
    <source>
        <dbReference type="ARBA" id="ARBA00023134"/>
    </source>
</evidence>
<sequence length="77" mass="8419">MFGLFYGMCNYFFSKVEYSIPLLGTDGAGKTTLTEKIKSIYTGTPPPTSISPTIGLNVRRVELGNVKLRLWDLSGVG</sequence>
<dbReference type="GO" id="GO:0005525">
    <property type="term" value="F:GTP binding"/>
    <property type="evidence" value="ECO:0007669"/>
    <property type="project" value="UniProtKB-KW"/>
</dbReference>
<dbReference type="InterPro" id="IPR024156">
    <property type="entry name" value="Small_GTPase_ARF"/>
</dbReference>
<keyword evidence="4" id="KW-0460">Magnesium</keyword>
<dbReference type="Gene3D" id="3.40.50.300">
    <property type="entry name" value="P-loop containing nucleotide triphosphate hydrolases"/>
    <property type="match status" value="1"/>
</dbReference>
<keyword evidence="4" id="KW-0479">Metal-binding</keyword>
<feature type="binding site" evidence="4">
    <location>
        <position position="53"/>
    </location>
    <ligand>
        <name>Mg(2+)</name>
        <dbReference type="ChEBI" id="CHEBI:18420"/>
    </ligand>
</feature>
<keyword evidence="1 3" id="KW-0547">Nucleotide-binding</keyword>
<keyword evidence="2 3" id="KW-0342">GTP-binding</keyword>
<dbReference type="PANTHER" id="PTHR45909">
    <property type="entry name" value="ADP-RIBOSYLATION FACTOR-RELATED PROTEIN 1"/>
    <property type="match status" value="1"/>
</dbReference>
<dbReference type="GO" id="GO:0034067">
    <property type="term" value="P:protein localization to Golgi apparatus"/>
    <property type="evidence" value="ECO:0007669"/>
    <property type="project" value="TreeGrafter"/>
</dbReference>
<proteinExistence type="predicted"/>
<feature type="binding site" evidence="3">
    <location>
        <position position="75"/>
    </location>
    <ligand>
        <name>GTP</name>
        <dbReference type="ChEBI" id="CHEBI:37565"/>
    </ligand>
</feature>
<dbReference type="AlphaFoldDB" id="A0A6B2LWP5"/>
<dbReference type="SUPFAM" id="SSF52540">
    <property type="entry name" value="P-loop containing nucleoside triphosphate hydrolases"/>
    <property type="match status" value="1"/>
</dbReference>
<dbReference type="GO" id="GO:0006886">
    <property type="term" value="P:intracellular protein transport"/>
    <property type="evidence" value="ECO:0007669"/>
    <property type="project" value="TreeGrafter"/>
</dbReference>
<organism evidence="5">
    <name type="scientific">Arcella intermedia</name>
    <dbReference type="NCBI Taxonomy" id="1963864"/>
    <lineage>
        <taxon>Eukaryota</taxon>
        <taxon>Amoebozoa</taxon>
        <taxon>Tubulinea</taxon>
        <taxon>Elardia</taxon>
        <taxon>Arcellinida</taxon>
        <taxon>Sphaerothecina</taxon>
        <taxon>Arcellidae</taxon>
        <taxon>Arcella</taxon>
    </lineage>
</organism>